<evidence type="ECO:0000313" key="2">
    <source>
        <dbReference type="Proteomes" id="UP000461234"/>
    </source>
</evidence>
<evidence type="ECO:0000313" key="1">
    <source>
        <dbReference type="EMBL" id="MQR48459.1"/>
    </source>
</evidence>
<protein>
    <submittedName>
        <fullName evidence="1">Uncharacterized protein</fullName>
    </submittedName>
</protein>
<accession>A0A7X1SHL7</accession>
<gene>
    <name evidence="1" type="ORF">F2P40_03805</name>
</gene>
<organism evidence="1 2">
    <name type="scientific">Acinetobacter baumannii</name>
    <dbReference type="NCBI Taxonomy" id="470"/>
    <lineage>
        <taxon>Bacteria</taxon>
        <taxon>Pseudomonadati</taxon>
        <taxon>Pseudomonadota</taxon>
        <taxon>Gammaproteobacteria</taxon>
        <taxon>Moraxellales</taxon>
        <taxon>Moraxellaceae</taxon>
        <taxon>Acinetobacter</taxon>
        <taxon>Acinetobacter calcoaceticus/baumannii complex</taxon>
    </lineage>
</organism>
<reference evidence="1 2" key="1">
    <citation type="submission" date="2019-10" db="EMBL/GenBank/DDBJ databases">
        <title>Genetic environment of the oxa23 gene and comparative analysis of carbapenem resistant Acinetobacter baumannii isolates belonging to global clone 1, lineage 2 recovered in a burns hospital outbreak in 2012-2013.</title>
        <authorList>
            <person name="Douraghi M."/>
            <person name="Aris P."/>
            <person name="Kenyon J."/>
            <person name="Hamidian M."/>
        </authorList>
    </citation>
    <scope>NUCLEOTIDE SEQUENCE [LARGE SCALE GENOMIC DNA]</scope>
    <source>
        <strain evidence="1 2">ABS103</strain>
    </source>
</reference>
<dbReference type="RefSeq" id="WP_000856269.1">
    <property type="nucleotide sequence ID" value="NZ_CP027528.1"/>
</dbReference>
<sequence length="67" mass="7520">MKTNLSQHPCENKCSQFNGEQCRTCLIGEDLGDDRHLANHISAKCQVIPHDELKHLNRAHQAIGEVS</sequence>
<dbReference type="Proteomes" id="UP000461234">
    <property type="component" value="Unassembled WGS sequence"/>
</dbReference>
<dbReference type="EMBL" id="WIOC01000003">
    <property type="protein sequence ID" value="MQR48459.1"/>
    <property type="molecule type" value="Genomic_DNA"/>
</dbReference>
<proteinExistence type="predicted"/>
<dbReference type="AlphaFoldDB" id="A0A7X1SHL7"/>
<comment type="caution">
    <text evidence="1">The sequence shown here is derived from an EMBL/GenBank/DDBJ whole genome shotgun (WGS) entry which is preliminary data.</text>
</comment>
<name>A0A7X1SHL7_ACIBA</name>